<sequence>MAPFLSIGLYLAALLGGVAFVLQQTVNAGLRGALGSPFWAGLTNFVVGAVALAALLAAMREPVPSLDAASRAPWYAWTGGLLGVLYIVGTILLVPRLGAATVVGLFIVGQILCALVFDQFGLLGVPVREVGAGRLLGAALMIVGVGLVSAF</sequence>
<dbReference type="RefSeq" id="WP_147818622.1">
    <property type="nucleotide sequence ID" value="NZ_BPRA01000016.1"/>
</dbReference>
<proteinExistence type="predicted"/>
<evidence type="ECO:0000313" key="2">
    <source>
        <dbReference type="EMBL" id="GJE56981.1"/>
    </source>
</evidence>
<feature type="transmembrane region" description="Helical" evidence="1">
    <location>
        <begin position="39"/>
        <end position="60"/>
    </location>
</feature>
<keyword evidence="3" id="KW-1185">Reference proteome</keyword>
<evidence type="ECO:0000256" key="1">
    <source>
        <dbReference type="SAM" id="Phobius"/>
    </source>
</evidence>
<name>A0ABQ4TPP8_9HYPH</name>
<reference evidence="2" key="2">
    <citation type="submission" date="2021-08" db="EMBL/GenBank/DDBJ databases">
        <authorList>
            <person name="Tani A."/>
            <person name="Ola A."/>
            <person name="Ogura Y."/>
            <person name="Katsura K."/>
            <person name="Hayashi T."/>
        </authorList>
    </citation>
    <scope>NUCLEOTIDE SEQUENCE</scope>
    <source>
        <strain evidence="2">DSM 23674</strain>
    </source>
</reference>
<feature type="transmembrane region" description="Helical" evidence="1">
    <location>
        <begin position="72"/>
        <end position="93"/>
    </location>
</feature>
<accession>A0ABQ4TPP8</accession>
<keyword evidence="1" id="KW-0472">Membrane</keyword>
<protein>
    <recommendedName>
        <fullName evidence="4">DMT family transporter</fullName>
    </recommendedName>
</protein>
<dbReference type="EMBL" id="BPRA01000016">
    <property type="protein sequence ID" value="GJE56981.1"/>
    <property type="molecule type" value="Genomic_DNA"/>
</dbReference>
<reference evidence="2" key="1">
    <citation type="journal article" date="2021" name="Front. Microbiol.">
        <title>Comprehensive Comparative Genomics and Phenotyping of Methylobacterium Species.</title>
        <authorList>
            <person name="Alessa O."/>
            <person name="Ogura Y."/>
            <person name="Fujitani Y."/>
            <person name="Takami H."/>
            <person name="Hayashi T."/>
            <person name="Sahin N."/>
            <person name="Tani A."/>
        </authorList>
    </citation>
    <scope>NUCLEOTIDE SEQUENCE</scope>
    <source>
        <strain evidence="2">DSM 23674</strain>
    </source>
</reference>
<keyword evidence="1" id="KW-1133">Transmembrane helix</keyword>
<keyword evidence="1" id="KW-0812">Transmembrane</keyword>
<gene>
    <name evidence="2" type="ORF">EKPJFOCH_3491</name>
</gene>
<feature type="transmembrane region" description="Helical" evidence="1">
    <location>
        <begin position="132"/>
        <end position="150"/>
    </location>
</feature>
<organism evidence="2 3">
    <name type="scientific">Methylobacterium thuringiense</name>
    <dbReference type="NCBI Taxonomy" id="1003091"/>
    <lineage>
        <taxon>Bacteria</taxon>
        <taxon>Pseudomonadati</taxon>
        <taxon>Pseudomonadota</taxon>
        <taxon>Alphaproteobacteria</taxon>
        <taxon>Hyphomicrobiales</taxon>
        <taxon>Methylobacteriaceae</taxon>
        <taxon>Methylobacterium</taxon>
    </lineage>
</organism>
<dbReference type="PANTHER" id="PTHR34821:SF2">
    <property type="entry name" value="INNER MEMBRANE PROTEIN YDCZ"/>
    <property type="match status" value="1"/>
</dbReference>
<evidence type="ECO:0000313" key="3">
    <source>
        <dbReference type="Proteomes" id="UP001055101"/>
    </source>
</evidence>
<dbReference type="PANTHER" id="PTHR34821">
    <property type="entry name" value="INNER MEMBRANE PROTEIN YDCZ"/>
    <property type="match status" value="1"/>
</dbReference>
<evidence type="ECO:0008006" key="4">
    <source>
        <dbReference type="Google" id="ProtNLM"/>
    </source>
</evidence>
<dbReference type="Proteomes" id="UP001055101">
    <property type="component" value="Unassembled WGS sequence"/>
</dbReference>
<dbReference type="InterPro" id="IPR006750">
    <property type="entry name" value="YdcZ"/>
</dbReference>
<dbReference type="Pfam" id="PF04657">
    <property type="entry name" value="DMT_YdcZ"/>
    <property type="match status" value="1"/>
</dbReference>
<feature type="transmembrane region" description="Helical" evidence="1">
    <location>
        <begin position="99"/>
        <end position="120"/>
    </location>
</feature>
<comment type="caution">
    <text evidence="2">The sequence shown here is derived from an EMBL/GenBank/DDBJ whole genome shotgun (WGS) entry which is preliminary data.</text>
</comment>